<dbReference type="Gene3D" id="3.30.70.1060">
    <property type="entry name" value="Dimeric alpha+beta barrel"/>
    <property type="match status" value="1"/>
</dbReference>
<proteinExistence type="predicted"/>
<dbReference type="SUPFAM" id="SSF54909">
    <property type="entry name" value="Dimeric alpha+beta barrel"/>
    <property type="match status" value="1"/>
</dbReference>
<evidence type="ECO:0000313" key="3">
    <source>
        <dbReference type="Proteomes" id="UP000706124"/>
    </source>
</evidence>
<evidence type="ECO:0000313" key="2">
    <source>
        <dbReference type="EMBL" id="KAG5939291.1"/>
    </source>
</evidence>
<comment type="caution">
    <text evidence="2">The sequence shown here is derived from an EMBL/GenBank/DDBJ whole genome shotgun (WGS) entry which is preliminary data.</text>
</comment>
<accession>A0A9P7MDY5</accession>
<dbReference type="Proteomes" id="UP000706124">
    <property type="component" value="Unassembled WGS sequence"/>
</dbReference>
<feature type="domain" description="YCII-related" evidence="1">
    <location>
        <begin position="10"/>
        <end position="96"/>
    </location>
</feature>
<evidence type="ECO:0000259" key="1">
    <source>
        <dbReference type="Pfam" id="PF03795"/>
    </source>
</evidence>
<dbReference type="PANTHER" id="PTHR33606:SF3">
    <property type="entry name" value="PROTEIN YCII"/>
    <property type="match status" value="1"/>
</dbReference>
<dbReference type="AlphaFoldDB" id="A0A9P7MDY5"/>
<dbReference type="PANTHER" id="PTHR33606">
    <property type="entry name" value="PROTEIN YCII"/>
    <property type="match status" value="1"/>
</dbReference>
<dbReference type="InterPro" id="IPR005545">
    <property type="entry name" value="YCII"/>
</dbReference>
<dbReference type="OrthoDB" id="5519740at2759"/>
<gene>
    <name evidence="2" type="ORF">E4U60_000950</name>
</gene>
<reference evidence="2 3" key="1">
    <citation type="journal article" date="2020" name="bioRxiv">
        <title>Whole genome comparisons of ergot fungi reveals the divergence and evolution of species within the genus Claviceps are the result of varying mechanisms driving genome evolution and host range expansion.</title>
        <authorList>
            <person name="Wyka S.A."/>
            <person name="Mondo S.J."/>
            <person name="Liu M."/>
            <person name="Dettman J."/>
            <person name="Nalam V."/>
            <person name="Broders K.D."/>
        </authorList>
    </citation>
    <scope>NUCLEOTIDE SEQUENCE [LARGE SCALE GENOMIC DNA]</scope>
    <source>
        <strain evidence="2 3">CCC 1485</strain>
    </source>
</reference>
<protein>
    <recommendedName>
        <fullName evidence="1">YCII-related domain-containing protein</fullName>
    </recommendedName>
</protein>
<dbReference type="EMBL" id="SRPO01000134">
    <property type="protein sequence ID" value="KAG5939291.1"/>
    <property type="molecule type" value="Genomic_DNA"/>
</dbReference>
<dbReference type="InterPro" id="IPR051807">
    <property type="entry name" value="Sec-metab_biosynth-assoc"/>
</dbReference>
<keyword evidence="3" id="KW-1185">Reference proteome</keyword>
<dbReference type="Pfam" id="PF03795">
    <property type="entry name" value="YCII"/>
    <property type="match status" value="1"/>
</dbReference>
<organism evidence="2 3">
    <name type="scientific">Claviceps pazoutovae</name>
    <dbReference type="NCBI Taxonomy" id="1649127"/>
    <lineage>
        <taxon>Eukaryota</taxon>
        <taxon>Fungi</taxon>
        <taxon>Dikarya</taxon>
        <taxon>Ascomycota</taxon>
        <taxon>Pezizomycotina</taxon>
        <taxon>Sordariomycetes</taxon>
        <taxon>Hypocreomycetidae</taxon>
        <taxon>Hypocreales</taxon>
        <taxon>Clavicipitaceae</taxon>
        <taxon>Claviceps</taxon>
    </lineage>
</organism>
<name>A0A9P7MDY5_9HYPO</name>
<sequence>MSTAPMLREFLVIIPDKPSVRKTRLALRPLHVQNMTHLVASGQWKMGGALLNSVPDLEDDPTKFDFMGSTFVCRAESRAEVFEQVKQDVYASGGVWDLARFDANASYGVGIRLGSPRRWIKPMVWWPKIKMQT</sequence>
<dbReference type="InterPro" id="IPR011008">
    <property type="entry name" value="Dimeric_a/b-barrel"/>
</dbReference>